<dbReference type="InterPro" id="IPR029044">
    <property type="entry name" value="Nucleotide-diphossugar_trans"/>
</dbReference>
<dbReference type="InterPro" id="IPR050256">
    <property type="entry name" value="Glycosyltransferase_2"/>
</dbReference>
<reference evidence="2" key="2">
    <citation type="submission" date="2021-04" db="EMBL/GenBank/DDBJ databases">
        <authorList>
            <person name="Gilroy R."/>
        </authorList>
    </citation>
    <scope>NUCLEOTIDE SEQUENCE</scope>
    <source>
        <strain evidence="2">ChiW4-1371</strain>
    </source>
</reference>
<evidence type="ECO:0000313" key="2">
    <source>
        <dbReference type="EMBL" id="HIZ89705.1"/>
    </source>
</evidence>
<dbReference type="Pfam" id="PF00535">
    <property type="entry name" value="Glycos_transf_2"/>
    <property type="match status" value="1"/>
</dbReference>
<reference evidence="2" key="1">
    <citation type="journal article" date="2021" name="PeerJ">
        <title>Extensive microbial diversity within the chicken gut microbiome revealed by metagenomics and culture.</title>
        <authorList>
            <person name="Gilroy R."/>
            <person name="Ravi A."/>
            <person name="Getino M."/>
            <person name="Pursley I."/>
            <person name="Horton D.L."/>
            <person name="Alikhan N.F."/>
            <person name="Baker D."/>
            <person name="Gharbi K."/>
            <person name="Hall N."/>
            <person name="Watson M."/>
            <person name="Adriaenssens E.M."/>
            <person name="Foster-Nyarko E."/>
            <person name="Jarju S."/>
            <person name="Secka A."/>
            <person name="Antonio M."/>
            <person name="Oren A."/>
            <person name="Chaudhuri R.R."/>
            <person name="La Ragione R."/>
            <person name="Hildebrand F."/>
            <person name="Pallen M.J."/>
        </authorList>
    </citation>
    <scope>NUCLEOTIDE SEQUENCE</scope>
    <source>
        <strain evidence="2">ChiW4-1371</strain>
    </source>
</reference>
<protein>
    <submittedName>
        <fullName evidence="2">Glycosyltransferase family 2 protein</fullName>
    </submittedName>
</protein>
<proteinExistence type="predicted"/>
<sequence length="143" mass="16866">MQKKLISALIPAYNEEECLYELYKRVTDVLLKLENYDYEILMVNDGSKDKTLEIMQELHNKDEHFQYINLARNYGKEIAMAAGFDYVKGDVVVILDADLQDPPELIPEMLKYYEEGYDDVYGRRKSRKGESWLKKTTSDYFIL</sequence>
<organism evidence="2 3">
    <name type="scientific">Candidatus Mucispirillum faecigallinarum</name>
    <dbReference type="NCBI Taxonomy" id="2838699"/>
    <lineage>
        <taxon>Bacteria</taxon>
        <taxon>Pseudomonadati</taxon>
        <taxon>Deferribacterota</taxon>
        <taxon>Deferribacteres</taxon>
        <taxon>Deferribacterales</taxon>
        <taxon>Mucispirillaceae</taxon>
        <taxon>Mucispirillum</taxon>
    </lineage>
</organism>
<dbReference type="SUPFAM" id="SSF53448">
    <property type="entry name" value="Nucleotide-diphospho-sugar transferases"/>
    <property type="match status" value="1"/>
</dbReference>
<evidence type="ECO:0000313" key="3">
    <source>
        <dbReference type="Proteomes" id="UP000824176"/>
    </source>
</evidence>
<gene>
    <name evidence="2" type="ORF">H9804_07150</name>
</gene>
<dbReference type="PANTHER" id="PTHR48090">
    <property type="entry name" value="UNDECAPRENYL-PHOSPHATE 4-DEOXY-4-FORMAMIDO-L-ARABINOSE TRANSFERASE-RELATED"/>
    <property type="match status" value="1"/>
</dbReference>
<dbReference type="Gene3D" id="3.90.550.10">
    <property type="entry name" value="Spore Coat Polysaccharide Biosynthesis Protein SpsA, Chain A"/>
    <property type="match status" value="1"/>
</dbReference>
<evidence type="ECO:0000259" key="1">
    <source>
        <dbReference type="Pfam" id="PF00535"/>
    </source>
</evidence>
<name>A0A9D2KBF3_9BACT</name>
<dbReference type="Proteomes" id="UP000824176">
    <property type="component" value="Unassembled WGS sequence"/>
</dbReference>
<dbReference type="CDD" id="cd04187">
    <property type="entry name" value="DPM1_like_bac"/>
    <property type="match status" value="1"/>
</dbReference>
<dbReference type="EMBL" id="DXAQ01000111">
    <property type="protein sequence ID" value="HIZ89705.1"/>
    <property type="molecule type" value="Genomic_DNA"/>
</dbReference>
<dbReference type="InterPro" id="IPR001173">
    <property type="entry name" value="Glyco_trans_2-like"/>
</dbReference>
<dbReference type="AlphaFoldDB" id="A0A9D2KBF3"/>
<feature type="domain" description="Glycosyltransferase 2-like" evidence="1">
    <location>
        <begin position="7"/>
        <end position="138"/>
    </location>
</feature>
<accession>A0A9D2KBF3</accession>
<comment type="caution">
    <text evidence="2">The sequence shown here is derived from an EMBL/GenBank/DDBJ whole genome shotgun (WGS) entry which is preliminary data.</text>
</comment>
<dbReference type="PANTHER" id="PTHR48090:SF8">
    <property type="entry name" value="GLYCOSYLTRANSFERASE CSBB-RELATED"/>
    <property type="match status" value="1"/>
</dbReference>
<dbReference type="GO" id="GO:0005886">
    <property type="term" value="C:plasma membrane"/>
    <property type="evidence" value="ECO:0007669"/>
    <property type="project" value="TreeGrafter"/>
</dbReference>